<sequence>MLTNASSAYPSSFSYQQDLTVIGGCNFQERLYSDFCKHKSTLILGPDAKLVTAGLNQLTSSKSQLLIEPSEVNTMAKSPGQVFQHYKLCPRPMARALNLFSQSDEQQFILVDECPRAFKAHKDYIFSVATDIGTQSVFDEDSLEDEQNVVYNSMSYNQALSLMMRTMNSPL</sequence>
<name>A0ACB5STU5_AMBMO</name>
<evidence type="ECO:0000313" key="2">
    <source>
        <dbReference type="Proteomes" id="UP001165064"/>
    </source>
</evidence>
<protein>
    <submittedName>
        <fullName evidence="1">Unnamed protein product</fullName>
    </submittedName>
</protein>
<organism evidence="1 2">
    <name type="scientific">Ambrosiozyma monospora</name>
    <name type="common">Yeast</name>
    <name type="synonym">Endomycopsis monosporus</name>
    <dbReference type="NCBI Taxonomy" id="43982"/>
    <lineage>
        <taxon>Eukaryota</taxon>
        <taxon>Fungi</taxon>
        <taxon>Dikarya</taxon>
        <taxon>Ascomycota</taxon>
        <taxon>Saccharomycotina</taxon>
        <taxon>Pichiomycetes</taxon>
        <taxon>Pichiales</taxon>
        <taxon>Pichiaceae</taxon>
        <taxon>Ambrosiozyma</taxon>
    </lineage>
</organism>
<evidence type="ECO:0000313" key="1">
    <source>
        <dbReference type="EMBL" id="GME72659.1"/>
    </source>
</evidence>
<keyword evidence="2" id="KW-1185">Reference proteome</keyword>
<gene>
    <name evidence="1" type="ORF">Amon02_000107800</name>
</gene>
<accession>A0ACB5STU5</accession>
<reference evidence="1" key="1">
    <citation type="submission" date="2023-04" db="EMBL/GenBank/DDBJ databases">
        <title>Ambrosiozyma monospora NBRC 10751.</title>
        <authorList>
            <person name="Ichikawa N."/>
            <person name="Sato H."/>
            <person name="Tonouchi N."/>
        </authorList>
    </citation>
    <scope>NUCLEOTIDE SEQUENCE</scope>
    <source>
        <strain evidence="1">NBRC 10751</strain>
    </source>
</reference>
<dbReference type="Proteomes" id="UP001165064">
    <property type="component" value="Unassembled WGS sequence"/>
</dbReference>
<comment type="caution">
    <text evidence="1">The sequence shown here is derived from an EMBL/GenBank/DDBJ whole genome shotgun (WGS) entry which is preliminary data.</text>
</comment>
<proteinExistence type="predicted"/>
<dbReference type="EMBL" id="BSXS01000478">
    <property type="protein sequence ID" value="GME72659.1"/>
    <property type="molecule type" value="Genomic_DNA"/>
</dbReference>